<name>A0A392W827_9FABA</name>
<accession>A0A392W827</accession>
<feature type="region of interest" description="Disordered" evidence="1">
    <location>
        <begin position="27"/>
        <end position="47"/>
    </location>
</feature>
<proteinExistence type="predicted"/>
<sequence>VGPHDNSSYDNLKATVDKLLKQNEDFRARMEDIEQGQNYEEEDEEEV</sequence>
<feature type="non-terminal residue" evidence="2">
    <location>
        <position position="1"/>
    </location>
</feature>
<keyword evidence="3" id="KW-1185">Reference proteome</keyword>
<dbReference type="EMBL" id="LXQA011417394">
    <property type="protein sequence ID" value="MCI96537.1"/>
    <property type="molecule type" value="Genomic_DNA"/>
</dbReference>
<reference evidence="2 3" key="1">
    <citation type="journal article" date="2018" name="Front. Plant Sci.">
        <title>Red Clover (Trifolium pratense) and Zigzag Clover (T. medium) - A Picture of Genomic Similarities and Differences.</title>
        <authorList>
            <person name="Dluhosova J."/>
            <person name="Istvanek J."/>
            <person name="Nedelnik J."/>
            <person name="Repkova J."/>
        </authorList>
    </citation>
    <scope>NUCLEOTIDE SEQUENCE [LARGE SCALE GENOMIC DNA]</scope>
    <source>
        <strain evidence="3">cv. 10/8</strain>
        <tissue evidence="2">Leaf</tissue>
    </source>
</reference>
<dbReference type="Proteomes" id="UP000265520">
    <property type="component" value="Unassembled WGS sequence"/>
</dbReference>
<dbReference type="AlphaFoldDB" id="A0A392W827"/>
<evidence type="ECO:0000256" key="1">
    <source>
        <dbReference type="SAM" id="MobiDB-lite"/>
    </source>
</evidence>
<comment type="caution">
    <text evidence="2">The sequence shown here is derived from an EMBL/GenBank/DDBJ whole genome shotgun (WGS) entry which is preliminary data.</text>
</comment>
<evidence type="ECO:0000313" key="3">
    <source>
        <dbReference type="Proteomes" id="UP000265520"/>
    </source>
</evidence>
<protein>
    <submittedName>
        <fullName evidence="2">Uncharacterized protein</fullName>
    </submittedName>
</protein>
<organism evidence="2 3">
    <name type="scientific">Trifolium medium</name>
    <dbReference type="NCBI Taxonomy" id="97028"/>
    <lineage>
        <taxon>Eukaryota</taxon>
        <taxon>Viridiplantae</taxon>
        <taxon>Streptophyta</taxon>
        <taxon>Embryophyta</taxon>
        <taxon>Tracheophyta</taxon>
        <taxon>Spermatophyta</taxon>
        <taxon>Magnoliopsida</taxon>
        <taxon>eudicotyledons</taxon>
        <taxon>Gunneridae</taxon>
        <taxon>Pentapetalae</taxon>
        <taxon>rosids</taxon>
        <taxon>fabids</taxon>
        <taxon>Fabales</taxon>
        <taxon>Fabaceae</taxon>
        <taxon>Papilionoideae</taxon>
        <taxon>50 kb inversion clade</taxon>
        <taxon>NPAAA clade</taxon>
        <taxon>Hologalegina</taxon>
        <taxon>IRL clade</taxon>
        <taxon>Trifolieae</taxon>
        <taxon>Trifolium</taxon>
    </lineage>
</organism>
<evidence type="ECO:0000313" key="2">
    <source>
        <dbReference type="EMBL" id="MCI96537.1"/>
    </source>
</evidence>